<feature type="transmembrane region" description="Helical" evidence="7">
    <location>
        <begin position="267"/>
        <end position="289"/>
    </location>
</feature>
<dbReference type="EMBL" id="MW255595">
    <property type="protein sequence ID" value="QTF87875.1"/>
    <property type="molecule type" value="Genomic_DNA"/>
</dbReference>
<evidence type="ECO:0000256" key="3">
    <source>
        <dbReference type="ARBA" id="ARBA00009025"/>
    </source>
</evidence>
<comment type="similarity">
    <text evidence="3 7">Belongs to the complex I subunit 4 family.</text>
</comment>
<feature type="transmembrane region" description="Helical" evidence="7">
    <location>
        <begin position="296"/>
        <end position="317"/>
    </location>
</feature>
<feature type="transmembrane region" description="Helical" evidence="7">
    <location>
        <begin position="359"/>
        <end position="383"/>
    </location>
</feature>
<keyword evidence="4 7" id="KW-0812">Transmembrane</keyword>
<reference evidence="9" key="2">
    <citation type="journal article" date="2021" name="Mitochondrion">
        <title>Comparative mitogenomics of Agaricomycetes: Diversity, abundance, impact and coding potential of putative open-reading frames.</title>
        <authorList>
            <person name="Araujo D.S."/>
            <person name="De-Paula R.B."/>
            <person name="Tome L.M."/>
            <person name="Quintanilha-Peixoto G."/>
            <person name="Salvador-Montoya C.A."/>
            <person name="Del-Bem L.-E."/>
            <person name="Badotti F."/>
            <person name="Azevedo V.A."/>
            <person name="Brenig B."/>
            <person name="Aguiar E.R."/>
            <person name="Drechsler-Santos E.R."/>
            <person name="Fonseca P.L."/>
            <person name="Goes-Neto A."/>
        </authorList>
    </citation>
    <scope>NUCLEOTIDE SEQUENCE</scope>
</reference>
<sequence length="489" mass="54639">MLSLLLIIPIIGSFALLLITEDPTGTRSKKIAIATSLLNLIVSIYLWIQFDSSTSQYQFVYSFKELSYCHLNIGVDGLSIYFVLLTTFLTPVALLSNFNTINNNLKYFLISFLILETLQIALFVVLDLLLFYVFFESILPILFIVIILYGSGANKERSAFLFFLYTLAGSLFMLLAILEISNYVGSTDFQLISLSEINLESQKFLWLAFFLAFAIKTPLWPMTGWLYRAHADSPLAGSILLAGTILKMATYGYLRVLINFLPDATHYFSPLVQTIALITIVYASLSTIVQQDTKQLIAYSSICHMGVVVLGLFSNTIQGIEGAILLSIAHGFVSPALFICVGGVIYDRTGVRLIPYIRGLVLYMPLFTILFFIFTLCNTGIPLSLNFLGEQLSLIGIWERSPLAAIIGATGIVFSAIYSIWLYNRLSYGSYSPYLKPLRDITRREFVLLVSLLIPTVVLGIYPNVILETLHASITTLLYNMPLTPPPFF</sequence>
<keyword evidence="7 9" id="KW-0496">Mitochondrion</keyword>
<dbReference type="GeneID" id="69238851"/>
<feature type="transmembrane region" description="Helical" evidence="7">
    <location>
        <begin position="31"/>
        <end position="50"/>
    </location>
</feature>
<name>A0A8A5M8Q4_9AGAM</name>
<feature type="transmembrane region" description="Helical" evidence="7">
    <location>
        <begin position="445"/>
        <end position="462"/>
    </location>
</feature>
<feature type="transmembrane region" description="Helical" evidence="7">
    <location>
        <begin position="323"/>
        <end position="347"/>
    </location>
</feature>
<evidence type="ECO:0000256" key="4">
    <source>
        <dbReference type="ARBA" id="ARBA00022692"/>
    </source>
</evidence>
<dbReference type="EC" id="7.1.1.2" evidence="7"/>
<evidence type="ECO:0000256" key="7">
    <source>
        <dbReference type="RuleBase" id="RU003297"/>
    </source>
</evidence>
<feature type="domain" description="NADH:quinone oxidoreductase/Mrp antiporter transmembrane" evidence="8">
    <location>
        <begin position="127"/>
        <end position="414"/>
    </location>
</feature>
<accession>A0A8A5M8Q4</accession>
<feature type="transmembrane region" description="Helical" evidence="7">
    <location>
        <begin position="70"/>
        <end position="95"/>
    </location>
</feature>
<keyword evidence="5 7" id="KW-1133">Transmembrane helix</keyword>
<evidence type="ECO:0000259" key="8">
    <source>
        <dbReference type="Pfam" id="PF00361"/>
    </source>
</evidence>
<dbReference type="InterPro" id="IPR001750">
    <property type="entry name" value="ND/Mrp_TM"/>
</dbReference>
<dbReference type="PANTHER" id="PTHR43507">
    <property type="entry name" value="NADH-UBIQUINONE OXIDOREDUCTASE CHAIN 4"/>
    <property type="match status" value="1"/>
</dbReference>
<keyword evidence="7" id="KW-0520">NAD</keyword>
<gene>
    <name evidence="9" type="primary">nad4</name>
</gene>
<evidence type="ECO:0000313" key="9">
    <source>
        <dbReference type="EMBL" id="QTF87875.1"/>
    </source>
</evidence>
<feature type="transmembrane region" description="Helical" evidence="7">
    <location>
        <begin position="403"/>
        <end position="424"/>
    </location>
</feature>
<feature type="transmembrane region" description="Helical" evidence="7">
    <location>
        <begin position="204"/>
        <end position="227"/>
    </location>
</feature>
<proteinExistence type="inferred from homology"/>
<keyword evidence="7" id="KW-0249">Electron transport</keyword>
<dbReference type="GO" id="GO:0015990">
    <property type="term" value="P:electron transport coupled proton transport"/>
    <property type="evidence" value="ECO:0007669"/>
    <property type="project" value="TreeGrafter"/>
</dbReference>
<dbReference type="AlphaFoldDB" id="A0A8A5M8Q4"/>
<dbReference type="GO" id="GO:0048039">
    <property type="term" value="F:ubiquinone binding"/>
    <property type="evidence" value="ECO:0007669"/>
    <property type="project" value="TreeGrafter"/>
</dbReference>
<evidence type="ECO:0000256" key="5">
    <source>
        <dbReference type="ARBA" id="ARBA00022989"/>
    </source>
</evidence>
<evidence type="ECO:0000256" key="6">
    <source>
        <dbReference type="ARBA" id="ARBA00023136"/>
    </source>
</evidence>
<dbReference type="GO" id="GO:0008137">
    <property type="term" value="F:NADH dehydrogenase (ubiquinone) activity"/>
    <property type="evidence" value="ECO:0007669"/>
    <property type="project" value="UniProtKB-UniRule"/>
</dbReference>
<evidence type="ECO:0000256" key="2">
    <source>
        <dbReference type="ARBA" id="ARBA00004141"/>
    </source>
</evidence>
<dbReference type="InterPro" id="IPR010227">
    <property type="entry name" value="NADH_Q_OxRdtase_chainM/4"/>
</dbReference>
<dbReference type="RefSeq" id="YP_010240534.1">
    <property type="nucleotide sequence ID" value="NC_059896.1"/>
</dbReference>
<dbReference type="PANTHER" id="PTHR43507:SF1">
    <property type="entry name" value="NADH-UBIQUINONE OXIDOREDUCTASE CHAIN 4"/>
    <property type="match status" value="1"/>
</dbReference>
<keyword evidence="6 7" id="KW-0472">Membrane</keyword>
<dbReference type="GO" id="GO:0003954">
    <property type="term" value="F:NADH dehydrogenase activity"/>
    <property type="evidence" value="ECO:0007669"/>
    <property type="project" value="TreeGrafter"/>
</dbReference>
<evidence type="ECO:0000256" key="1">
    <source>
        <dbReference type="ARBA" id="ARBA00003257"/>
    </source>
</evidence>
<dbReference type="Pfam" id="PF00361">
    <property type="entry name" value="Proton_antipo_M"/>
    <property type="match status" value="1"/>
</dbReference>
<dbReference type="NCBIfam" id="TIGR01972">
    <property type="entry name" value="NDH_I_M"/>
    <property type="match status" value="1"/>
</dbReference>
<organism evidence="9">
    <name type="scientific">Phellinotus piptadeniae</name>
    <dbReference type="NCBI Taxonomy" id="1638731"/>
    <lineage>
        <taxon>Eukaryota</taxon>
        <taxon>Fungi</taxon>
        <taxon>Dikarya</taxon>
        <taxon>Basidiomycota</taxon>
        <taxon>Agaricomycotina</taxon>
        <taxon>Agaricomycetes</taxon>
        <taxon>Hymenochaetales</taxon>
        <taxon>Hymenochaetaceae</taxon>
        <taxon>Phellinotus</taxon>
    </lineage>
</organism>
<keyword evidence="7" id="KW-0813">Transport</keyword>
<comment type="subcellular location">
    <subcellularLocation>
        <location evidence="2">Membrane</location>
        <topology evidence="2">Multi-pass membrane protein</topology>
    </subcellularLocation>
    <subcellularLocation>
        <location evidence="7">Mitochondrion membrane</location>
        <topology evidence="7">Multi-pass membrane protein</topology>
    </subcellularLocation>
</comment>
<feature type="transmembrane region" description="Helical" evidence="7">
    <location>
        <begin position="6"/>
        <end position="24"/>
    </location>
</feature>
<dbReference type="PRINTS" id="PR01437">
    <property type="entry name" value="NUOXDRDTASE4"/>
</dbReference>
<feature type="transmembrane region" description="Helical" evidence="7">
    <location>
        <begin position="107"/>
        <end position="125"/>
    </location>
</feature>
<keyword evidence="7" id="KW-0830">Ubiquinone</keyword>
<comment type="catalytic activity">
    <reaction evidence="7">
        <text>a ubiquinone + NADH + 5 H(+)(in) = a ubiquinol + NAD(+) + 4 H(+)(out)</text>
        <dbReference type="Rhea" id="RHEA:29091"/>
        <dbReference type="Rhea" id="RHEA-COMP:9565"/>
        <dbReference type="Rhea" id="RHEA-COMP:9566"/>
        <dbReference type="ChEBI" id="CHEBI:15378"/>
        <dbReference type="ChEBI" id="CHEBI:16389"/>
        <dbReference type="ChEBI" id="CHEBI:17976"/>
        <dbReference type="ChEBI" id="CHEBI:57540"/>
        <dbReference type="ChEBI" id="CHEBI:57945"/>
        <dbReference type="EC" id="7.1.1.2"/>
    </reaction>
</comment>
<feature type="transmembrane region" description="Helical" evidence="7">
    <location>
        <begin position="131"/>
        <end position="150"/>
    </location>
</feature>
<dbReference type="InterPro" id="IPR003918">
    <property type="entry name" value="NADH_UbQ_OxRdtase"/>
</dbReference>
<feature type="transmembrane region" description="Helical" evidence="7">
    <location>
        <begin position="239"/>
        <end position="261"/>
    </location>
</feature>
<geneLocation type="mitochondrion" evidence="9"/>
<keyword evidence="7" id="KW-0679">Respiratory chain</keyword>
<dbReference type="GO" id="GO:0031966">
    <property type="term" value="C:mitochondrial membrane"/>
    <property type="evidence" value="ECO:0007669"/>
    <property type="project" value="UniProtKB-SubCell"/>
</dbReference>
<dbReference type="GO" id="GO:0042773">
    <property type="term" value="P:ATP synthesis coupled electron transport"/>
    <property type="evidence" value="ECO:0007669"/>
    <property type="project" value="InterPro"/>
</dbReference>
<reference evidence="9" key="1">
    <citation type="submission" date="2020-11" db="EMBL/GenBank/DDBJ databases">
        <authorList>
            <person name="Araujo D."/>
            <person name="De-Paula R."/>
            <person name="Tome L.M."/>
            <person name="Quintanilha-Peixoto G."/>
            <person name="Salvador-Montoya C."/>
            <person name="Del-Bem L.-E."/>
            <person name="Badotti F."/>
            <person name="Azevedo V."/>
            <person name="Brenig B."/>
            <person name="Aguiar E."/>
            <person name="Drechsler-Santos E."/>
            <person name="Fonseca P."/>
            <person name="Goes-Neto A."/>
        </authorList>
    </citation>
    <scope>NUCLEOTIDE SEQUENCE</scope>
</reference>
<comment type="function">
    <text evidence="7">Core subunit of the mitochondrial membrane respiratory chain NADH dehydrogenase (Complex I) which catalyzes electron transfer from NADH through the respiratory chain, using ubiquinone as an electron acceptor. Essential for the catalytic activity and assembly of complex I.</text>
</comment>
<feature type="transmembrane region" description="Helical" evidence="7">
    <location>
        <begin position="162"/>
        <end position="184"/>
    </location>
</feature>
<comment type="function">
    <text evidence="1">Core subunit of the mitochondrial membrane respiratory chain NADH dehydrogenase (Complex I) that is believed to belong to the minimal assembly required for catalysis. Complex I functions in the transfer of electrons from NADH to the respiratory chain. The immediate electron acceptor for the enzyme is believed to be ubiquinone.</text>
</comment>
<protein>
    <recommendedName>
        <fullName evidence="7">NADH-ubiquinone oxidoreductase chain 4</fullName>
        <ecNumber evidence="7">7.1.1.2</ecNumber>
    </recommendedName>
</protein>